<reference evidence="1 2" key="1">
    <citation type="submission" date="2017-03" db="EMBL/GenBank/DDBJ databases">
        <title>An alternative strategy for trypanosome survival in the mammalian bloodstream revealed through genome and transcriptome analysis of the ubiquitous bovine parasite Trypanosoma (Megatrypanum) theileri.</title>
        <authorList>
            <person name="Kelly S."/>
            <person name="Ivens A."/>
            <person name="Mott A."/>
            <person name="O'Neill E."/>
            <person name="Emms D."/>
            <person name="Macleod O."/>
            <person name="Voorheis P."/>
            <person name="Matthews J."/>
            <person name="Matthews K."/>
            <person name="Carrington M."/>
        </authorList>
    </citation>
    <scope>NUCLEOTIDE SEQUENCE [LARGE SCALE GENOMIC DNA]</scope>
    <source>
        <strain evidence="1">Edinburgh</strain>
    </source>
</reference>
<evidence type="ECO:0000313" key="2">
    <source>
        <dbReference type="Proteomes" id="UP000192257"/>
    </source>
</evidence>
<name>A0A1X0P7H5_9TRYP</name>
<dbReference type="GeneID" id="39981873"/>
<proteinExistence type="predicted"/>
<accession>A0A1X0P7H5</accession>
<dbReference type="AlphaFoldDB" id="A0A1X0P7H5"/>
<dbReference type="Proteomes" id="UP000192257">
    <property type="component" value="Unassembled WGS sequence"/>
</dbReference>
<dbReference type="VEuPathDB" id="TriTrypDB:TM35_000033260"/>
<keyword evidence="2" id="KW-1185">Reference proteome</keyword>
<evidence type="ECO:0000313" key="1">
    <source>
        <dbReference type="EMBL" id="ORC92573.1"/>
    </source>
</evidence>
<organism evidence="1 2">
    <name type="scientific">Trypanosoma theileri</name>
    <dbReference type="NCBI Taxonomy" id="67003"/>
    <lineage>
        <taxon>Eukaryota</taxon>
        <taxon>Discoba</taxon>
        <taxon>Euglenozoa</taxon>
        <taxon>Kinetoplastea</taxon>
        <taxon>Metakinetoplastina</taxon>
        <taxon>Trypanosomatida</taxon>
        <taxon>Trypanosomatidae</taxon>
        <taxon>Trypanosoma</taxon>
    </lineage>
</organism>
<dbReference type="OrthoDB" id="269236at2759"/>
<comment type="caution">
    <text evidence="1">The sequence shown here is derived from an EMBL/GenBank/DDBJ whole genome shotgun (WGS) entry which is preliminary data.</text>
</comment>
<dbReference type="RefSeq" id="XP_028886639.1">
    <property type="nucleotide sequence ID" value="XM_029022093.1"/>
</dbReference>
<gene>
    <name evidence="1" type="ORF">TM35_000033260</name>
</gene>
<sequence>MEDVDPSTPSPASSTSNAGIAPLFIPLDIDAPLPSKDYVRFIALSGANDTGNKKKGQNGDSNANNVLNGVKNLCSGEGDDSVVRRDFALHMRGARLCRLLETMLDAADLQIGESLYDMDDGRSMNKSHRGKDPSDNIPPVVLPQATERGCNALFFYLEMTTTRLPTVLSKPLRAPLEELVQPWELKFLLCNCMDDATSHSIAKQISNTRAESKKGNCDDFDATASYYRVILNGAPKSLDLLLEVAMLSDFLLIEPLRQLTCAFLASLALNAPSENELLRLCGLQRALTEEELDPVYAQFPFLRPENVSEA</sequence>
<dbReference type="EMBL" id="NBCO01000003">
    <property type="protein sequence ID" value="ORC92573.1"/>
    <property type="molecule type" value="Genomic_DNA"/>
</dbReference>
<protein>
    <submittedName>
        <fullName evidence="1">Uncharacterized protein</fullName>
    </submittedName>
</protein>